<dbReference type="InterPro" id="IPR057203">
    <property type="entry name" value="DUF7881"/>
</dbReference>
<dbReference type="Pfam" id="PF25324">
    <property type="entry name" value="DUF7881"/>
    <property type="match status" value="1"/>
</dbReference>
<evidence type="ECO:0000259" key="2">
    <source>
        <dbReference type="Pfam" id="PF25324"/>
    </source>
</evidence>
<evidence type="ECO:0000313" key="4">
    <source>
        <dbReference type="Proteomes" id="UP000233524"/>
    </source>
</evidence>
<feature type="domain" description="DUF7881" evidence="2">
    <location>
        <begin position="11"/>
        <end position="85"/>
    </location>
</feature>
<gene>
    <name evidence="3" type="ORF">jhhlp_001611</name>
</gene>
<organism evidence="3 4">
    <name type="scientific">Lomentospora prolificans</name>
    <dbReference type="NCBI Taxonomy" id="41688"/>
    <lineage>
        <taxon>Eukaryota</taxon>
        <taxon>Fungi</taxon>
        <taxon>Dikarya</taxon>
        <taxon>Ascomycota</taxon>
        <taxon>Pezizomycotina</taxon>
        <taxon>Sordariomycetes</taxon>
        <taxon>Hypocreomycetidae</taxon>
        <taxon>Microascales</taxon>
        <taxon>Microascaceae</taxon>
        <taxon>Lomentospora</taxon>
    </lineage>
</organism>
<dbReference type="AlphaFoldDB" id="A0A2N3NIS3"/>
<sequence length="267" mass="30311">MTSADSTRALGRNVVFSDIRDPSIILGGLILTQGVTNKGFYRMVSIVLITESSWFIQTENGNRLTEDSPPLLRGHYLIVCDDEIQVNNEPFLYRTISLGTGTPVQSFRDAVRQRDGWCIVTKITNLNRRYGSWSGFKAAHDNNFDRWITIDTAVGDSINSMQNGMLLLAHVHDLFDMYLFSIDPDDNYKIICLQQDTFGIARSSLDHHFLDDPQRPPDELFRWHFRQAVLANMRGPGEPLFEHDFTPGSDIMGDIINGPKAVERMEV</sequence>
<evidence type="ECO:0000313" key="3">
    <source>
        <dbReference type="EMBL" id="PKS12311.1"/>
    </source>
</evidence>
<dbReference type="InParanoid" id="A0A2N3NIS3"/>
<dbReference type="VEuPathDB" id="FungiDB:jhhlp_001611"/>
<keyword evidence="4" id="KW-1185">Reference proteome</keyword>
<dbReference type="STRING" id="41688.A0A2N3NIS3"/>
<accession>A0A2N3NIS3</accession>
<dbReference type="EMBL" id="NLAX01000004">
    <property type="protein sequence ID" value="PKS12311.1"/>
    <property type="molecule type" value="Genomic_DNA"/>
</dbReference>
<proteinExistence type="predicted"/>
<reference evidence="3 4" key="1">
    <citation type="journal article" date="2017" name="G3 (Bethesda)">
        <title>First Draft Genome Sequence of the Pathogenic Fungus Lomentospora prolificans (Formerly Scedosporium prolificans).</title>
        <authorList>
            <person name="Luo R."/>
            <person name="Zimin A."/>
            <person name="Workman R."/>
            <person name="Fan Y."/>
            <person name="Pertea G."/>
            <person name="Grossman N."/>
            <person name="Wear M.P."/>
            <person name="Jia B."/>
            <person name="Miller H."/>
            <person name="Casadevall A."/>
            <person name="Timp W."/>
            <person name="Zhang S.X."/>
            <person name="Salzberg S.L."/>
        </authorList>
    </citation>
    <scope>NUCLEOTIDE SEQUENCE [LARGE SCALE GENOMIC DNA]</scope>
    <source>
        <strain evidence="3 4">JHH-5317</strain>
    </source>
</reference>
<name>A0A2N3NIS3_9PEZI</name>
<dbReference type="InterPro" id="IPR003615">
    <property type="entry name" value="HNH_nuc"/>
</dbReference>
<feature type="domain" description="HNH nuclease" evidence="1">
    <location>
        <begin position="149"/>
        <end position="183"/>
    </location>
</feature>
<protein>
    <submittedName>
        <fullName evidence="3">Uncharacterized protein</fullName>
    </submittedName>
</protein>
<comment type="caution">
    <text evidence="3">The sequence shown here is derived from an EMBL/GenBank/DDBJ whole genome shotgun (WGS) entry which is preliminary data.</text>
</comment>
<dbReference type="OrthoDB" id="5219809at2759"/>
<dbReference type="Pfam" id="PF13391">
    <property type="entry name" value="HNH_2"/>
    <property type="match status" value="1"/>
</dbReference>
<evidence type="ECO:0000259" key="1">
    <source>
        <dbReference type="Pfam" id="PF13391"/>
    </source>
</evidence>
<dbReference type="Proteomes" id="UP000233524">
    <property type="component" value="Unassembled WGS sequence"/>
</dbReference>